<evidence type="ECO:0000256" key="14">
    <source>
        <dbReference type="RuleBase" id="RU000461"/>
    </source>
</evidence>
<keyword evidence="10 13" id="KW-0408">Iron</keyword>
<dbReference type="RefSeq" id="XP_040627648.1">
    <property type="nucleotide sequence ID" value="XM_040774532.1"/>
</dbReference>
<keyword evidence="6" id="KW-0812">Transmembrane</keyword>
<dbReference type="OrthoDB" id="2789670at2759"/>
<evidence type="ECO:0000313" key="16">
    <source>
        <dbReference type="Proteomes" id="UP000030653"/>
    </source>
</evidence>
<evidence type="ECO:0000256" key="1">
    <source>
        <dbReference type="ARBA" id="ARBA00001971"/>
    </source>
</evidence>
<dbReference type="STRING" id="1858805.M5FT51"/>
<organism evidence="15 16">
    <name type="scientific">Dacryopinax primogenitus (strain DJM 731)</name>
    <name type="common">Brown rot fungus</name>
    <dbReference type="NCBI Taxonomy" id="1858805"/>
    <lineage>
        <taxon>Eukaryota</taxon>
        <taxon>Fungi</taxon>
        <taxon>Dikarya</taxon>
        <taxon>Basidiomycota</taxon>
        <taxon>Agaricomycotina</taxon>
        <taxon>Dacrymycetes</taxon>
        <taxon>Dacrymycetales</taxon>
        <taxon>Dacrymycetaceae</taxon>
        <taxon>Dacryopinax</taxon>
    </lineage>
</organism>
<accession>M5FT51</accession>
<dbReference type="PRINTS" id="PR00463">
    <property type="entry name" value="EP450I"/>
</dbReference>
<comment type="cofactor">
    <cofactor evidence="1 13">
        <name>heme</name>
        <dbReference type="ChEBI" id="CHEBI:30413"/>
    </cofactor>
</comment>
<dbReference type="Gene3D" id="1.10.630.10">
    <property type="entry name" value="Cytochrome P450"/>
    <property type="match status" value="1"/>
</dbReference>
<feature type="non-terminal residue" evidence="15">
    <location>
        <position position="101"/>
    </location>
</feature>
<keyword evidence="12" id="KW-0472">Membrane</keyword>
<dbReference type="SUPFAM" id="SSF48264">
    <property type="entry name" value="Cytochrome P450"/>
    <property type="match status" value="1"/>
</dbReference>
<keyword evidence="9 14" id="KW-0560">Oxidoreductase</keyword>
<dbReference type="InterPro" id="IPR001128">
    <property type="entry name" value="Cyt_P450"/>
</dbReference>
<dbReference type="GO" id="GO:0020037">
    <property type="term" value="F:heme binding"/>
    <property type="evidence" value="ECO:0007669"/>
    <property type="project" value="InterPro"/>
</dbReference>
<keyword evidence="5 13" id="KW-0349">Heme</keyword>
<dbReference type="EMBL" id="JH795866">
    <property type="protein sequence ID" value="EJU00751.1"/>
    <property type="molecule type" value="Genomic_DNA"/>
</dbReference>
<evidence type="ECO:0000256" key="3">
    <source>
        <dbReference type="ARBA" id="ARBA00005179"/>
    </source>
</evidence>
<feature type="non-terminal residue" evidence="15">
    <location>
        <position position="1"/>
    </location>
</feature>
<evidence type="ECO:0000256" key="11">
    <source>
        <dbReference type="ARBA" id="ARBA00023033"/>
    </source>
</evidence>
<evidence type="ECO:0000256" key="12">
    <source>
        <dbReference type="ARBA" id="ARBA00023136"/>
    </source>
</evidence>
<protein>
    <submittedName>
        <fullName evidence="15">Cytochrome P450</fullName>
    </submittedName>
</protein>
<dbReference type="InterPro" id="IPR050364">
    <property type="entry name" value="Cytochrome_P450_fung"/>
</dbReference>
<gene>
    <name evidence="15" type="ORF">DACRYDRAFT_43119</name>
</gene>
<keyword evidence="8" id="KW-1133">Transmembrane helix</keyword>
<evidence type="ECO:0000256" key="13">
    <source>
        <dbReference type="PIRSR" id="PIRSR602401-1"/>
    </source>
</evidence>
<keyword evidence="7 13" id="KW-0479">Metal-binding</keyword>
<dbReference type="Proteomes" id="UP000030653">
    <property type="component" value="Unassembled WGS sequence"/>
</dbReference>
<dbReference type="GO" id="GO:0005506">
    <property type="term" value="F:iron ion binding"/>
    <property type="evidence" value="ECO:0007669"/>
    <property type="project" value="InterPro"/>
</dbReference>
<dbReference type="AlphaFoldDB" id="M5FT51"/>
<feature type="binding site" description="axial binding residue" evidence="13">
    <location>
        <position position="69"/>
    </location>
    <ligand>
        <name>heme</name>
        <dbReference type="ChEBI" id="CHEBI:30413"/>
    </ligand>
    <ligandPart>
        <name>Fe</name>
        <dbReference type="ChEBI" id="CHEBI:18248"/>
    </ligandPart>
</feature>
<dbReference type="GO" id="GO:0016020">
    <property type="term" value="C:membrane"/>
    <property type="evidence" value="ECO:0007669"/>
    <property type="project" value="UniProtKB-SubCell"/>
</dbReference>
<dbReference type="InterPro" id="IPR017972">
    <property type="entry name" value="Cyt_P450_CS"/>
</dbReference>
<name>M5FT51_DACPD</name>
<dbReference type="HOGENOM" id="CLU_001570_20_2_1"/>
<dbReference type="InterPro" id="IPR002401">
    <property type="entry name" value="Cyt_P450_E_grp-I"/>
</dbReference>
<dbReference type="OMA" id="CKIAIRA"/>
<dbReference type="PANTHER" id="PTHR46300:SF2">
    <property type="entry name" value="CYTOCHROME P450 MONOOXYGENASE ALNH-RELATED"/>
    <property type="match status" value="1"/>
</dbReference>
<evidence type="ECO:0000256" key="5">
    <source>
        <dbReference type="ARBA" id="ARBA00022617"/>
    </source>
</evidence>
<dbReference type="InterPro" id="IPR036396">
    <property type="entry name" value="Cyt_P450_sf"/>
</dbReference>
<evidence type="ECO:0000256" key="6">
    <source>
        <dbReference type="ARBA" id="ARBA00022692"/>
    </source>
</evidence>
<evidence type="ECO:0000256" key="8">
    <source>
        <dbReference type="ARBA" id="ARBA00022989"/>
    </source>
</evidence>
<proteinExistence type="inferred from homology"/>
<comment type="subcellular location">
    <subcellularLocation>
        <location evidence="2">Membrane</location>
    </subcellularLocation>
</comment>
<sequence>QDIIYDKYTIPKGTILIPNEWSICRDPSLYHDGDAFDPSRFLDDKGNIKASPPDSHDDYLAFGHGRRICVGKSLAINTVLIAAAQLLWAFDFHGVEDQQGK</sequence>
<dbReference type="PROSITE" id="PS00086">
    <property type="entry name" value="CYTOCHROME_P450"/>
    <property type="match status" value="1"/>
</dbReference>
<reference evidence="15 16" key="1">
    <citation type="journal article" date="2012" name="Science">
        <title>The Paleozoic origin of enzymatic lignin decomposition reconstructed from 31 fungal genomes.</title>
        <authorList>
            <person name="Floudas D."/>
            <person name="Binder M."/>
            <person name="Riley R."/>
            <person name="Barry K."/>
            <person name="Blanchette R.A."/>
            <person name="Henrissat B."/>
            <person name="Martinez A.T."/>
            <person name="Otillar R."/>
            <person name="Spatafora J.W."/>
            <person name="Yadav J.S."/>
            <person name="Aerts A."/>
            <person name="Benoit I."/>
            <person name="Boyd A."/>
            <person name="Carlson A."/>
            <person name="Copeland A."/>
            <person name="Coutinho P.M."/>
            <person name="de Vries R.P."/>
            <person name="Ferreira P."/>
            <person name="Findley K."/>
            <person name="Foster B."/>
            <person name="Gaskell J."/>
            <person name="Glotzer D."/>
            <person name="Gorecki P."/>
            <person name="Heitman J."/>
            <person name="Hesse C."/>
            <person name="Hori C."/>
            <person name="Igarashi K."/>
            <person name="Jurgens J.A."/>
            <person name="Kallen N."/>
            <person name="Kersten P."/>
            <person name="Kohler A."/>
            <person name="Kuees U."/>
            <person name="Kumar T.K.A."/>
            <person name="Kuo A."/>
            <person name="LaButti K."/>
            <person name="Larrondo L.F."/>
            <person name="Lindquist E."/>
            <person name="Ling A."/>
            <person name="Lombard V."/>
            <person name="Lucas S."/>
            <person name="Lundell T."/>
            <person name="Martin R."/>
            <person name="McLaughlin D.J."/>
            <person name="Morgenstern I."/>
            <person name="Morin E."/>
            <person name="Murat C."/>
            <person name="Nagy L.G."/>
            <person name="Nolan M."/>
            <person name="Ohm R.A."/>
            <person name="Patyshakuliyeva A."/>
            <person name="Rokas A."/>
            <person name="Ruiz-Duenas F.J."/>
            <person name="Sabat G."/>
            <person name="Salamov A."/>
            <person name="Samejima M."/>
            <person name="Schmutz J."/>
            <person name="Slot J.C."/>
            <person name="St John F."/>
            <person name="Stenlid J."/>
            <person name="Sun H."/>
            <person name="Sun S."/>
            <person name="Syed K."/>
            <person name="Tsang A."/>
            <person name="Wiebenga A."/>
            <person name="Young D."/>
            <person name="Pisabarro A."/>
            <person name="Eastwood D.C."/>
            <person name="Martin F."/>
            <person name="Cullen D."/>
            <person name="Grigoriev I.V."/>
            <person name="Hibbett D.S."/>
        </authorList>
    </citation>
    <scope>NUCLEOTIDE SEQUENCE [LARGE SCALE GENOMIC DNA]</scope>
    <source>
        <strain evidence="15 16">DJM-731 SS1</strain>
    </source>
</reference>
<dbReference type="GO" id="GO:0016705">
    <property type="term" value="F:oxidoreductase activity, acting on paired donors, with incorporation or reduction of molecular oxygen"/>
    <property type="evidence" value="ECO:0007669"/>
    <property type="project" value="InterPro"/>
</dbReference>
<comment type="pathway">
    <text evidence="3">Secondary metabolite biosynthesis.</text>
</comment>
<evidence type="ECO:0000256" key="7">
    <source>
        <dbReference type="ARBA" id="ARBA00022723"/>
    </source>
</evidence>
<comment type="similarity">
    <text evidence="4 14">Belongs to the cytochrome P450 family.</text>
</comment>
<dbReference type="GO" id="GO:0004497">
    <property type="term" value="F:monooxygenase activity"/>
    <property type="evidence" value="ECO:0007669"/>
    <property type="project" value="UniProtKB-KW"/>
</dbReference>
<evidence type="ECO:0000313" key="15">
    <source>
        <dbReference type="EMBL" id="EJU00751.1"/>
    </source>
</evidence>
<keyword evidence="16" id="KW-1185">Reference proteome</keyword>
<dbReference type="PANTHER" id="PTHR46300">
    <property type="entry name" value="P450, PUTATIVE (EUROFUNG)-RELATED-RELATED"/>
    <property type="match status" value="1"/>
</dbReference>
<evidence type="ECO:0000256" key="4">
    <source>
        <dbReference type="ARBA" id="ARBA00010617"/>
    </source>
</evidence>
<keyword evidence="11 14" id="KW-0503">Monooxygenase</keyword>
<evidence type="ECO:0000256" key="9">
    <source>
        <dbReference type="ARBA" id="ARBA00023002"/>
    </source>
</evidence>
<evidence type="ECO:0000256" key="10">
    <source>
        <dbReference type="ARBA" id="ARBA00023004"/>
    </source>
</evidence>
<dbReference type="Pfam" id="PF00067">
    <property type="entry name" value="p450"/>
    <property type="match status" value="1"/>
</dbReference>
<dbReference type="GeneID" id="63689594"/>
<evidence type="ECO:0000256" key="2">
    <source>
        <dbReference type="ARBA" id="ARBA00004370"/>
    </source>
</evidence>